<feature type="transmembrane region" description="Helical" evidence="1">
    <location>
        <begin position="103"/>
        <end position="123"/>
    </location>
</feature>
<evidence type="ECO:0000313" key="3">
    <source>
        <dbReference type="Proteomes" id="UP000027986"/>
    </source>
</evidence>
<organism evidence="2 3">
    <name type="scientific">Dermacoccus nishinomiyaensis</name>
    <dbReference type="NCBI Taxonomy" id="1274"/>
    <lineage>
        <taxon>Bacteria</taxon>
        <taxon>Bacillati</taxon>
        <taxon>Actinomycetota</taxon>
        <taxon>Actinomycetes</taxon>
        <taxon>Micrococcales</taxon>
        <taxon>Dermacoccaceae</taxon>
        <taxon>Dermacoccus</taxon>
    </lineage>
</organism>
<accession>A0A075JNW6</accession>
<evidence type="ECO:0000256" key="1">
    <source>
        <dbReference type="SAM" id="Phobius"/>
    </source>
</evidence>
<dbReference type="Proteomes" id="UP000027986">
    <property type="component" value="Chromosome"/>
</dbReference>
<evidence type="ECO:0000313" key="2">
    <source>
        <dbReference type="EMBL" id="AIF41843.1"/>
    </source>
</evidence>
<keyword evidence="1" id="KW-0812">Transmembrane</keyword>
<dbReference type="EMBL" id="CP008889">
    <property type="protein sequence ID" value="AIF41843.1"/>
    <property type="molecule type" value="Genomic_DNA"/>
</dbReference>
<keyword evidence="1" id="KW-0472">Membrane</keyword>
<dbReference type="OrthoDB" id="9975592at2"/>
<feature type="transmembrane region" description="Helical" evidence="1">
    <location>
        <begin position="75"/>
        <end position="96"/>
    </location>
</feature>
<dbReference type="AlphaFoldDB" id="A0A075JNW6"/>
<proteinExistence type="predicted"/>
<keyword evidence="1" id="KW-1133">Transmembrane helix</keyword>
<sequence length="128" mass="13778">MSTSPTERRDDDFTFPTAAWVAIDVTALGVLILLLWIFQPEKGLLPEPSWLIDPLAGWLLGNVLGFAAYKTFLKLPPAGMAAICLVLVALSPVIFLKYPAMGAFFSALAIGIGAGSIIHRTLIERGTH</sequence>
<keyword evidence="3" id="KW-1185">Reference proteome</keyword>
<name>A0A075JNW6_9MICO</name>
<dbReference type="RefSeq" id="WP_006945166.1">
    <property type="nucleotide sequence ID" value="NZ_CP008889.1"/>
</dbReference>
<gene>
    <name evidence="2" type="ORF">HX89_14020</name>
</gene>
<dbReference type="GeneID" id="41842137"/>
<dbReference type="KEGG" id="dni:HX89_14020"/>
<feature type="transmembrane region" description="Helical" evidence="1">
    <location>
        <begin position="50"/>
        <end position="69"/>
    </location>
</feature>
<reference evidence="2 3" key="1">
    <citation type="submission" date="2014-07" db="EMBL/GenBank/DDBJ databases">
        <title>Genome Sequencing of Dermacoccus nishinomiyaensis.</title>
        <authorList>
            <person name="Hong K.W."/>
            <person name="Chan K.G."/>
        </authorList>
    </citation>
    <scope>NUCLEOTIDE SEQUENCE [LARGE SCALE GENOMIC DNA]</scope>
    <source>
        <strain evidence="2 3">M25</strain>
    </source>
</reference>
<protein>
    <submittedName>
        <fullName evidence="2">Uncharacterized protein</fullName>
    </submittedName>
</protein>
<feature type="transmembrane region" description="Helical" evidence="1">
    <location>
        <begin position="20"/>
        <end position="38"/>
    </location>
</feature>
<dbReference type="HOGENOM" id="CLU_1955999_0_0_11"/>